<keyword evidence="1" id="KW-1133">Transmembrane helix</keyword>
<feature type="transmembrane region" description="Helical" evidence="1">
    <location>
        <begin position="100"/>
        <end position="121"/>
    </location>
</feature>
<dbReference type="KEGG" id="psco:LY89DRAFT_789921"/>
<dbReference type="Proteomes" id="UP000070700">
    <property type="component" value="Unassembled WGS sequence"/>
</dbReference>
<name>A0A132B415_MOLSC</name>
<accession>A0A132B415</accession>
<dbReference type="InParanoid" id="A0A132B415"/>
<dbReference type="GeneID" id="28833035"/>
<feature type="transmembrane region" description="Helical" evidence="1">
    <location>
        <begin position="664"/>
        <end position="687"/>
    </location>
</feature>
<dbReference type="EMBL" id="KQ947441">
    <property type="protein sequence ID" value="KUJ07126.1"/>
    <property type="molecule type" value="Genomic_DNA"/>
</dbReference>
<dbReference type="OrthoDB" id="5428040at2759"/>
<protein>
    <submittedName>
        <fullName evidence="2">Uncharacterized protein</fullName>
    </submittedName>
</protein>
<organism evidence="2 3">
    <name type="scientific">Mollisia scopiformis</name>
    <name type="common">Conifer needle endophyte fungus</name>
    <name type="synonym">Phialocephala scopiformis</name>
    <dbReference type="NCBI Taxonomy" id="149040"/>
    <lineage>
        <taxon>Eukaryota</taxon>
        <taxon>Fungi</taxon>
        <taxon>Dikarya</taxon>
        <taxon>Ascomycota</taxon>
        <taxon>Pezizomycotina</taxon>
        <taxon>Leotiomycetes</taxon>
        <taxon>Helotiales</taxon>
        <taxon>Mollisiaceae</taxon>
        <taxon>Mollisia</taxon>
    </lineage>
</organism>
<evidence type="ECO:0000313" key="3">
    <source>
        <dbReference type="Proteomes" id="UP000070700"/>
    </source>
</evidence>
<evidence type="ECO:0000313" key="2">
    <source>
        <dbReference type="EMBL" id="KUJ07126.1"/>
    </source>
</evidence>
<feature type="transmembrane region" description="Helical" evidence="1">
    <location>
        <begin position="64"/>
        <end position="88"/>
    </location>
</feature>
<dbReference type="AlphaFoldDB" id="A0A132B415"/>
<sequence>MEEISGYISRPVSPISDGGEGVSVTWENLKVDEGGMSQPDRGSLALQLNKSLKYNPGDPQHLGFWNISIIAFGSLYVIFLLGFLWFLWGGHEDIPFWRWLVVQGYVQRAVTLCATILRIVVAAQSSLGVSMLAALVIESAGSALKRSTALSLQRFLGGTPFTLMELRLLTGIGKVISALIVLLSSTTIGAYFTSTALISDFALLSILGYPVQNEFLYSLNNVSTLGSEPIYSNNRPTSYPAFAEFSTSVEVNQSDSTQEFVDDTGPTLRAFLPLSADIRQNVGSYNGIGTLLNSHVVCVRPVIQNLTYTMQRTDVSNDFKSFISGSISLESMPEGLDFDQLEGENNLQDFPYEGYGWGPTLSLNFSCQMTLPSIMATGEWPISMCVAGNMLNSTGATLSDMGRLPTLGLRATSLLNDNVLFDPLSYVLVNYCGLLPNVYDVAAPPKIEPANWTEIASSSPTWRTFTQKLYGNFTYVSLSYCFSHFAAIDAQISVNSSTPRAEPMLSKSNTSNTPFDATDVLRQLGADGVNRSLNDRGILSLSKDEKWPSYTDTKTSLALDGSYGFGMQRNAFSPPHSGKLDSEYLIAYGDAISGTWGLCSGCLQDENDGSSLKASGRVAIALQALFTVVNMMQYYDRLPQFDLEAPISISTFSPKIQPKHRMGLLFVTIGLLIHIATMIAITTIFHFRTKNPFIGQSWHTVAQLQNENMIPILEKASLMRDNEVESMMREEGMNGDEVFYMDSVVEVGGEK</sequence>
<evidence type="ECO:0000256" key="1">
    <source>
        <dbReference type="SAM" id="Phobius"/>
    </source>
</evidence>
<keyword evidence="3" id="KW-1185">Reference proteome</keyword>
<gene>
    <name evidence="2" type="ORF">LY89DRAFT_789921</name>
</gene>
<keyword evidence="1" id="KW-0812">Transmembrane</keyword>
<keyword evidence="1" id="KW-0472">Membrane</keyword>
<dbReference type="RefSeq" id="XP_018061481.1">
    <property type="nucleotide sequence ID" value="XM_018223309.1"/>
</dbReference>
<reference evidence="2 3" key="1">
    <citation type="submission" date="2015-10" db="EMBL/GenBank/DDBJ databases">
        <title>Full genome of DAOMC 229536 Phialocephala scopiformis, a fungal endophyte of spruce producing the potent anti-insectan compound rugulosin.</title>
        <authorList>
            <consortium name="DOE Joint Genome Institute"/>
            <person name="Walker A.K."/>
            <person name="Frasz S.L."/>
            <person name="Seifert K.A."/>
            <person name="Miller J.D."/>
            <person name="Mondo S.J."/>
            <person name="Labutti K."/>
            <person name="Lipzen A."/>
            <person name="Dockter R."/>
            <person name="Kennedy M."/>
            <person name="Grigoriev I.V."/>
            <person name="Spatafora J.W."/>
        </authorList>
    </citation>
    <scope>NUCLEOTIDE SEQUENCE [LARGE SCALE GENOMIC DNA]</scope>
    <source>
        <strain evidence="2 3">CBS 120377</strain>
    </source>
</reference>
<proteinExistence type="predicted"/>